<dbReference type="EMBL" id="FUKM01000014">
    <property type="protein sequence ID" value="SJN10561.1"/>
    <property type="molecule type" value="Genomic_DNA"/>
</dbReference>
<accession>A0A1R4HSL6</accession>
<evidence type="ECO:0000313" key="9">
    <source>
        <dbReference type="Proteomes" id="UP000196331"/>
    </source>
</evidence>
<protein>
    <submittedName>
        <fullName evidence="8">Lysine exporter protein (LYSE/YGGA)</fullName>
    </submittedName>
</protein>
<evidence type="ECO:0000256" key="2">
    <source>
        <dbReference type="ARBA" id="ARBA00007928"/>
    </source>
</evidence>
<dbReference type="Pfam" id="PF01810">
    <property type="entry name" value="LysE"/>
    <property type="match status" value="1"/>
</dbReference>
<organism evidence="8 9">
    <name type="scientific">Halomonas citrativorans</name>
    <dbReference type="NCBI Taxonomy" id="2742612"/>
    <lineage>
        <taxon>Bacteria</taxon>
        <taxon>Pseudomonadati</taxon>
        <taxon>Pseudomonadota</taxon>
        <taxon>Gammaproteobacteria</taxon>
        <taxon>Oceanospirillales</taxon>
        <taxon>Halomonadaceae</taxon>
        <taxon>Halomonas</taxon>
    </lineage>
</organism>
<evidence type="ECO:0000256" key="7">
    <source>
        <dbReference type="SAM" id="Phobius"/>
    </source>
</evidence>
<evidence type="ECO:0000313" key="8">
    <source>
        <dbReference type="EMBL" id="SJN10561.1"/>
    </source>
</evidence>
<feature type="transmembrane region" description="Helical" evidence="7">
    <location>
        <begin position="21"/>
        <end position="42"/>
    </location>
</feature>
<comment type="similarity">
    <text evidence="2">Belongs to the Rht family.</text>
</comment>
<dbReference type="InterPro" id="IPR001123">
    <property type="entry name" value="LeuE-type"/>
</dbReference>
<sequence>MLSVSASNGFQRSLATAAGDLTANTFQIILAGLGLAAALHASKYGFSVVKWLGVGYLIWLGMRQIIRSFKTHGVAAPARRASLKALWARGFITSAANPKAVVFFAALFPQFLSSTHSLLPQILVLGFSYIVIDGLFLSAYGKGGNWIAAKLSGRKQIWVERFAGAGLIGAALLLGLKSQRS</sequence>
<dbReference type="GO" id="GO:0005886">
    <property type="term" value="C:plasma membrane"/>
    <property type="evidence" value="ECO:0007669"/>
    <property type="project" value="UniProtKB-SubCell"/>
</dbReference>
<feature type="transmembrane region" description="Helical" evidence="7">
    <location>
        <begin position="118"/>
        <end position="137"/>
    </location>
</feature>
<evidence type="ECO:0000256" key="6">
    <source>
        <dbReference type="ARBA" id="ARBA00023136"/>
    </source>
</evidence>
<reference evidence="8 9" key="1">
    <citation type="submission" date="2017-02" db="EMBL/GenBank/DDBJ databases">
        <authorList>
            <person name="Dridi B."/>
        </authorList>
    </citation>
    <scope>NUCLEOTIDE SEQUENCE [LARGE SCALE GENOMIC DNA]</scope>
    <source>
        <strain evidence="8 9">JB380</strain>
    </source>
</reference>
<dbReference type="AlphaFoldDB" id="A0A1R4HSL6"/>
<evidence type="ECO:0000256" key="3">
    <source>
        <dbReference type="ARBA" id="ARBA00022475"/>
    </source>
</evidence>
<dbReference type="PANTHER" id="PTHR30086">
    <property type="entry name" value="ARGININE EXPORTER PROTEIN ARGO"/>
    <property type="match status" value="1"/>
</dbReference>
<feature type="transmembrane region" description="Helical" evidence="7">
    <location>
        <begin position="48"/>
        <end position="66"/>
    </location>
</feature>
<dbReference type="Proteomes" id="UP000196331">
    <property type="component" value="Unassembled WGS sequence"/>
</dbReference>
<keyword evidence="3" id="KW-1003">Cell membrane</keyword>
<gene>
    <name evidence="8" type="ORF">CZ787_03965</name>
</gene>
<keyword evidence="4 7" id="KW-0812">Transmembrane</keyword>
<comment type="subcellular location">
    <subcellularLocation>
        <location evidence="1">Cell membrane</location>
        <topology evidence="1">Multi-pass membrane protein</topology>
    </subcellularLocation>
</comment>
<dbReference type="PANTHER" id="PTHR30086:SF14">
    <property type="entry name" value="HOMOSERINE_HOMOSERINE LACTONE EFFLUX PROTEIN"/>
    <property type="match status" value="1"/>
</dbReference>
<keyword evidence="5 7" id="KW-1133">Transmembrane helix</keyword>
<proteinExistence type="inferred from homology"/>
<comment type="caution">
    <text evidence="8">The sequence shown here is derived from an EMBL/GenBank/DDBJ whole genome shotgun (WGS) entry which is preliminary data.</text>
</comment>
<feature type="transmembrane region" description="Helical" evidence="7">
    <location>
        <begin position="86"/>
        <end position="112"/>
    </location>
</feature>
<name>A0A1R4HSL6_9GAMM</name>
<evidence type="ECO:0000256" key="4">
    <source>
        <dbReference type="ARBA" id="ARBA00022692"/>
    </source>
</evidence>
<evidence type="ECO:0000256" key="5">
    <source>
        <dbReference type="ARBA" id="ARBA00022989"/>
    </source>
</evidence>
<feature type="transmembrane region" description="Helical" evidence="7">
    <location>
        <begin position="158"/>
        <end position="176"/>
    </location>
</feature>
<dbReference type="GO" id="GO:0042970">
    <property type="term" value="F:homoserine transmembrane transporter activity"/>
    <property type="evidence" value="ECO:0007669"/>
    <property type="project" value="TreeGrafter"/>
</dbReference>
<evidence type="ECO:0000256" key="1">
    <source>
        <dbReference type="ARBA" id="ARBA00004651"/>
    </source>
</evidence>
<keyword evidence="6 7" id="KW-0472">Membrane</keyword>